<evidence type="ECO:0000259" key="1">
    <source>
        <dbReference type="Pfam" id="PF01370"/>
    </source>
</evidence>
<dbReference type="SUPFAM" id="SSF51735">
    <property type="entry name" value="NAD(P)-binding Rossmann-fold domains"/>
    <property type="match status" value="1"/>
</dbReference>
<dbReference type="GO" id="GO:0004029">
    <property type="term" value="F:aldehyde dehydrogenase (NAD+) activity"/>
    <property type="evidence" value="ECO:0007669"/>
    <property type="project" value="TreeGrafter"/>
</dbReference>
<feature type="domain" description="NAD-dependent epimerase/dehydratase" evidence="1">
    <location>
        <begin position="9"/>
        <end position="216"/>
    </location>
</feature>
<accession>A0A1Y5P215</accession>
<reference evidence="2" key="1">
    <citation type="submission" date="2016-03" db="EMBL/GenBank/DDBJ databases">
        <authorList>
            <person name="Ploux O."/>
        </authorList>
    </citation>
    <scope>NUCLEOTIDE SEQUENCE</scope>
    <source>
        <strain evidence="2">UC10</strain>
    </source>
</reference>
<sequence>MKGSSHMTVLLTGATGLVGARLLPRLLAEGVECRALVRGDKALPEEAIAVHGDLLEADTLTSAVRDVSAIIHLAATFRTADTDLIWRSNLEGSRNLIAAAQTHAPQARFIMASTAWIYDDDATHPGREDDPAAPRLDYPASKLAAENELRGSGLNWSILRYGFVYGDKDGHLDSLPVLAAGRFHPAHRMSMIHHRDIATATMLALSGAFDGRIVNIADEAPTSVYELVELVGGTMEPSSEPLTNPWHIHMDASLARRLGFRPVVRTVYQAAQENLM</sequence>
<dbReference type="InterPro" id="IPR001509">
    <property type="entry name" value="Epimerase_deHydtase"/>
</dbReference>
<dbReference type="EMBL" id="FLQS01000006">
    <property type="protein sequence ID" value="SBS72734.1"/>
    <property type="molecule type" value="Genomic_DNA"/>
</dbReference>
<dbReference type="AlphaFoldDB" id="A0A1Y5P215"/>
<dbReference type="InterPro" id="IPR051783">
    <property type="entry name" value="NAD(P)-dependent_oxidoreduct"/>
</dbReference>
<proteinExistence type="predicted"/>
<organism evidence="2">
    <name type="scientific">uncultured Mycobacterium sp</name>
    <dbReference type="NCBI Taxonomy" id="171292"/>
    <lineage>
        <taxon>Bacteria</taxon>
        <taxon>Bacillati</taxon>
        <taxon>Actinomycetota</taxon>
        <taxon>Actinomycetes</taxon>
        <taxon>Mycobacteriales</taxon>
        <taxon>Mycobacteriaceae</taxon>
        <taxon>Mycobacterium</taxon>
        <taxon>environmental samples</taxon>
    </lineage>
</organism>
<evidence type="ECO:0000313" key="2">
    <source>
        <dbReference type="EMBL" id="SBS72734.1"/>
    </source>
</evidence>
<dbReference type="InterPro" id="IPR036291">
    <property type="entry name" value="NAD(P)-bd_dom_sf"/>
</dbReference>
<gene>
    <name evidence="2" type="ORF">MHPYR_140130</name>
</gene>
<dbReference type="Pfam" id="PF01370">
    <property type="entry name" value="Epimerase"/>
    <property type="match status" value="1"/>
</dbReference>
<dbReference type="GO" id="GO:0005737">
    <property type="term" value="C:cytoplasm"/>
    <property type="evidence" value="ECO:0007669"/>
    <property type="project" value="TreeGrafter"/>
</dbReference>
<protein>
    <recommendedName>
        <fullName evidence="1">NAD-dependent epimerase/dehydratase domain-containing protein</fullName>
    </recommendedName>
</protein>
<dbReference type="Gene3D" id="3.40.50.720">
    <property type="entry name" value="NAD(P)-binding Rossmann-like Domain"/>
    <property type="match status" value="1"/>
</dbReference>
<name>A0A1Y5P215_9MYCO</name>
<dbReference type="PANTHER" id="PTHR48079">
    <property type="entry name" value="PROTEIN YEEZ"/>
    <property type="match status" value="1"/>
</dbReference>
<dbReference type="PANTHER" id="PTHR48079:SF6">
    <property type="entry name" value="NAD(P)-BINDING DOMAIN-CONTAINING PROTEIN-RELATED"/>
    <property type="match status" value="1"/>
</dbReference>